<evidence type="ECO:0000259" key="1">
    <source>
        <dbReference type="PROSITE" id="PS50181"/>
    </source>
</evidence>
<sequence>MFNTQAIPNEIFVGIFSVLVDRTPYLTSLSLVSRRLHALVEPILYKDIIITQKTPAGIARFLRTILSRPILARYVRLLDASWIYITPLTLASDPGLQDPTDLALFTAAATKVGLLRAVDLPAAQVALLLHLLPNLLVLKVDPPGEFYPWQYPDVFENFLGEYAVLPTDDLPVALLSVRAITFGPDGSEVSFNALRTIMRLPSICEIDIHILAATEEIKTSSLTSAGNDATSTATSLRFGYGTIDTMALARVLAMPQALTRFSYIDYDGRMDSFNCGVFWTGLQGCRETLQVLELWFRMAGTIDDDGTLGKNEGALHDWPVLKSVRCQLATLLGKDPERTVARLADAVPVVMTDLTIDDDEYWKFAPVADQVLEMVVRNGCRQLVNVTVGGCWRTSDGSVQEALRAACDAADVVFVGFKWREY</sequence>
<reference evidence="2 3" key="1">
    <citation type="submission" date="2024-02" db="EMBL/GenBank/DDBJ databases">
        <title>Discinaceae phylogenomics.</title>
        <authorList>
            <person name="Dirks A.C."/>
            <person name="James T.Y."/>
        </authorList>
    </citation>
    <scope>NUCLEOTIDE SEQUENCE [LARGE SCALE GENOMIC DNA]</scope>
    <source>
        <strain evidence="2 3">ACD0624</strain>
    </source>
</reference>
<evidence type="ECO:0000313" key="2">
    <source>
        <dbReference type="EMBL" id="KAL0631476.1"/>
    </source>
</evidence>
<accession>A0ABR3G698</accession>
<comment type="caution">
    <text evidence="2">The sequence shown here is derived from an EMBL/GenBank/DDBJ whole genome shotgun (WGS) entry which is preliminary data.</text>
</comment>
<gene>
    <name evidence="2" type="ORF">Q9L58_009654</name>
</gene>
<keyword evidence="3" id="KW-1185">Reference proteome</keyword>
<dbReference type="InterPro" id="IPR001810">
    <property type="entry name" value="F-box_dom"/>
</dbReference>
<dbReference type="PROSITE" id="PS50181">
    <property type="entry name" value="FBOX"/>
    <property type="match status" value="1"/>
</dbReference>
<proteinExistence type="predicted"/>
<evidence type="ECO:0000313" key="3">
    <source>
        <dbReference type="Proteomes" id="UP001447188"/>
    </source>
</evidence>
<dbReference type="Proteomes" id="UP001447188">
    <property type="component" value="Unassembled WGS sequence"/>
</dbReference>
<organism evidence="2 3">
    <name type="scientific">Discina gigas</name>
    <dbReference type="NCBI Taxonomy" id="1032678"/>
    <lineage>
        <taxon>Eukaryota</taxon>
        <taxon>Fungi</taxon>
        <taxon>Dikarya</taxon>
        <taxon>Ascomycota</taxon>
        <taxon>Pezizomycotina</taxon>
        <taxon>Pezizomycetes</taxon>
        <taxon>Pezizales</taxon>
        <taxon>Discinaceae</taxon>
        <taxon>Discina</taxon>
    </lineage>
</organism>
<name>A0ABR3G698_9PEZI</name>
<feature type="domain" description="F-box" evidence="1">
    <location>
        <begin position="1"/>
        <end position="48"/>
    </location>
</feature>
<dbReference type="EMBL" id="JBBBZM010000243">
    <property type="protein sequence ID" value="KAL0631476.1"/>
    <property type="molecule type" value="Genomic_DNA"/>
</dbReference>
<protein>
    <recommendedName>
        <fullName evidence="1">F-box domain-containing protein</fullName>
    </recommendedName>
</protein>